<reference evidence="2 3" key="1">
    <citation type="submission" date="2024-09" db="EMBL/GenBank/DDBJ databases">
        <title>Chromosome-scale assembly of Riccia fluitans.</title>
        <authorList>
            <person name="Paukszto L."/>
            <person name="Sawicki J."/>
            <person name="Karawczyk K."/>
            <person name="Piernik-Szablinska J."/>
            <person name="Szczecinska M."/>
            <person name="Mazdziarz M."/>
        </authorList>
    </citation>
    <scope>NUCLEOTIDE SEQUENCE [LARGE SCALE GENOMIC DNA]</scope>
    <source>
        <strain evidence="2">Rf_01</strain>
        <tissue evidence="2">Aerial parts of the thallus</tissue>
    </source>
</reference>
<organism evidence="2 3">
    <name type="scientific">Riccia fluitans</name>
    <dbReference type="NCBI Taxonomy" id="41844"/>
    <lineage>
        <taxon>Eukaryota</taxon>
        <taxon>Viridiplantae</taxon>
        <taxon>Streptophyta</taxon>
        <taxon>Embryophyta</taxon>
        <taxon>Marchantiophyta</taxon>
        <taxon>Marchantiopsida</taxon>
        <taxon>Marchantiidae</taxon>
        <taxon>Marchantiales</taxon>
        <taxon>Ricciaceae</taxon>
        <taxon>Riccia</taxon>
    </lineage>
</organism>
<evidence type="ECO:0000313" key="3">
    <source>
        <dbReference type="Proteomes" id="UP001605036"/>
    </source>
</evidence>
<feature type="compositionally biased region" description="Basic residues" evidence="1">
    <location>
        <begin position="100"/>
        <end position="112"/>
    </location>
</feature>
<name>A0ABD1Z0N8_9MARC</name>
<accession>A0ABD1Z0N8</accession>
<comment type="caution">
    <text evidence="2">The sequence shown here is derived from an EMBL/GenBank/DDBJ whole genome shotgun (WGS) entry which is preliminary data.</text>
</comment>
<evidence type="ECO:0000313" key="2">
    <source>
        <dbReference type="EMBL" id="KAL2636308.1"/>
    </source>
</evidence>
<dbReference type="AlphaFoldDB" id="A0ABD1Z0N8"/>
<dbReference type="Proteomes" id="UP001605036">
    <property type="component" value="Unassembled WGS sequence"/>
</dbReference>
<feature type="region of interest" description="Disordered" evidence="1">
    <location>
        <begin position="175"/>
        <end position="196"/>
    </location>
</feature>
<keyword evidence="3" id="KW-1185">Reference proteome</keyword>
<feature type="region of interest" description="Disordered" evidence="1">
    <location>
        <begin position="35"/>
        <end position="121"/>
    </location>
</feature>
<protein>
    <submittedName>
        <fullName evidence="2">Uncharacterized protein</fullName>
    </submittedName>
</protein>
<feature type="compositionally biased region" description="Basic residues" evidence="1">
    <location>
        <begin position="84"/>
        <end position="93"/>
    </location>
</feature>
<dbReference type="EMBL" id="JBHFFA010000003">
    <property type="protein sequence ID" value="KAL2636308.1"/>
    <property type="molecule type" value="Genomic_DNA"/>
</dbReference>
<proteinExistence type="predicted"/>
<gene>
    <name evidence="2" type="ORF">R1flu_007787</name>
</gene>
<sequence>MIPSPKVQFLDVSSTSVAKTTPDVNIQTIGWEIVPTIAEEQPGSEARTSDPMPTLDSCCTTNVESGSEGWPSDSEWMVNQVTTRSKKRGKSSPKKPSISRGRRKESRPKKADKKVESNTLDSLLEAKSEEQNTYKDDISDLIRKALQDQTLTNAPIVPSAPTSKELPSVEVRPPVVFPSREEPRASALSRPVNSTSPITTTMEFDLMESLANMPAPISIL</sequence>
<evidence type="ECO:0000256" key="1">
    <source>
        <dbReference type="SAM" id="MobiDB-lite"/>
    </source>
</evidence>